<gene>
    <name evidence="6" type="ORF">TCAL_14717</name>
</gene>
<sequence length="230" mass="25497">MCDVLTSNLAEIAKFRSASEDAFSWQHYFAFLSTFESSTSKVSRRGQEEDEGQEEEEERGENCNHLGTKVGPLLSPEDLEERTREAIQEICHCDISLPGCGLPERLVREGDLFEVGVASLVLDVVSTSEEMFRSALENVKGILKPHCGLLIIQGSLGESVYTVGSALFPVMNIDEQKLRQLFSEVGFEILKWQICQAQSQHYFGLLKVTGGTSKQMILKSRGGSRGEGDQ</sequence>
<accession>A0A553PF39</accession>
<dbReference type="Proteomes" id="UP000318571">
    <property type="component" value="Chromosome 5"/>
</dbReference>
<evidence type="ECO:0000313" key="7">
    <source>
        <dbReference type="Proteomes" id="UP000318571"/>
    </source>
</evidence>
<dbReference type="STRING" id="6832.A0A553PF39"/>
<name>A0A553PF39_TIGCA</name>
<dbReference type="InterPro" id="IPR000940">
    <property type="entry name" value="NNMT_TEMT_trans"/>
</dbReference>
<dbReference type="EMBL" id="VCGU01000004">
    <property type="protein sequence ID" value="TRY76284.1"/>
    <property type="molecule type" value="Genomic_DNA"/>
</dbReference>
<dbReference type="PANTHER" id="PTHR10867:SF17">
    <property type="entry name" value="NICOTINAMIDE N-METHYLTRANSFERASE"/>
    <property type="match status" value="1"/>
</dbReference>
<dbReference type="PANTHER" id="PTHR10867">
    <property type="entry name" value="NNMT/PNMT/TEMT FAMILY MEMBER"/>
    <property type="match status" value="1"/>
</dbReference>
<feature type="compositionally biased region" description="Acidic residues" evidence="5">
    <location>
        <begin position="48"/>
        <end position="59"/>
    </location>
</feature>
<proteinExistence type="inferred from homology"/>
<keyword evidence="2" id="KW-0489">Methyltransferase</keyword>
<protein>
    <submittedName>
        <fullName evidence="6">Uncharacterized protein</fullName>
    </submittedName>
</protein>
<feature type="region of interest" description="Disordered" evidence="5">
    <location>
        <begin position="41"/>
        <end position="69"/>
    </location>
</feature>
<evidence type="ECO:0000256" key="1">
    <source>
        <dbReference type="ARBA" id="ARBA00007996"/>
    </source>
</evidence>
<dbReference type="GO" id="GO:0032259">
    <property type="term" value="P:methylation"/>
    <property type="evidence" value="ECO:0007669"/>
    <property type="project" value="UniProtKB-KW"/>
</dbReference>
<dbReference type="PROSITE" id="PS51681">
    <property type="entry name" value="SAM_MT_NNMT_PNMT_TEMT"/>
    <property type="match status" value="1"/>
</dbReference>
<comment type="caution">
    <text evidence="6">The sequence shown here is derived from an EMBL/GenBank/DDBJ whole genome shotgun (WGS) entry which is preliminary data.</text>
</comment>
<keyword evidence="3" id="KW-0808">Transferase</keyword>
<dbReference type="AlphaFoldDB" id="A0A553PF39"/>
<dbReference type="InterPro" id="IPR029063">
    <property type="entry name" value="SAM-dependent_MTases_sf"/>
</dbReference>
<evidence type="ECO:0000256" key="3">
    <source>
        <dbReference type="ARBA" id="ARBA00022679"/>
    </source>
</evidence>
<dbReference type="SUPFAM" id="SSF53335">
    <property type="entry name" value="S-adenosyl-L-methionine-dependent methyltransferases"/>
    <property type="match status" value="1"/>
</dbReference>
<evidence type="ECO:0000313" key="6">
    <source>
        <dbReference type="EMBL" id="TRY76284.1"/>
    </source>
</evidence>
<dbReference type="GO" id="GO:0008170">
    <property type="term" value="F:N-methyltransferase activity"/>
    <property type="evidence" value="ECO:0007669"/>
    <property type="project" value="TreeGrafter"/>
</dbReference>
<evidence type="ECO:0000256" key="2">
    <source>
        <dbReference type="ARBA" id="ARBA00022603"/>
    </source>
</evidence>
<dbReference type="Pfam" id="PF01234">
    <property type="entry name" value="NNMT_PNMT_TEMT"/>
    <property type="match status" value="1"/>
</dbReference>
<keyword evidence="4" id="KW-0949">S-adenosyl-L-methionine</keyword>
<evidence type="ECO:0000256" key="4">
    <source>
        <dbReference type="ARBA" id="ARBA00022691"/>
    </source>
</evidence>
<dbReference type="Gene3D" id="3.40.50.150">
    <property type="entry name" value="Vaccinia Virus protein VP39"/>
    <property type="match status" value="1"/>
</dbReference>
<reference evidence="6 7" key="1">
    <citation type="journal article" date="2018" name="Nat. Ecol. Evol.">
        <title>Genomic signatures of mitonuclear coevolution across populations of Tigriopus californicus.</title>
        <authorList>
            <person name="Barreto F.S."/>
            <person name="Watson E.T."/>
            <person name="Lima T.G."/>
            <person name="Willett C.S."/>
            <person name="Edmands S."/>
            <person name="Li W."/>
            <person name="Burton R.S."/>
        </authorList>
    </citation>
    <scope>NUCLEOTIDE SEQUENCE [LARGE SCALE GENOMIC DNA]</scope>
    <source>
        <strain evidence="6 7">San Diego</strain>
    </source>
</reference>
<comment type="similarity">
    <text evidence="1">Belongs to the class I-like SAM-binding methyltransferase superfamily. NNMT/PNMT/TEMT family.</text>
</comment>
<keyword evidence="7" id="KW-1185">Reference proteome</keyword>
<evidence type="ECO:0000256" key="5">
    <source>
        <dbReference type="SAM" id="MobiDB-lite"/>
    </source>
</evidence>
<dbReference type="GO" id="GO:0005829">
    <property type="term" value="C:cytosol"/>
    <property type="evidence" value="ECO:0007669"/>
    <property type="project" value="TreeGrafter"/>
</dbReference>
<organism evidence="6 7">
    <name type="scientific">Tigriopus californicus</name>
    <name type="common">Marine copepod</name>
    <dbReference type="NCBI Taxonomy" id="6832"/>
    <lineage>
        <taxon>Eukaryota</taxon>
        <taxon>Metazoa</taxon>
        <taxon>Ecdysozoa</taxon>
        <taxon>Arthropoda</taxon>
        <taxon>Crustacea</taxon>
        <taxon>Multicrustacea</taxon>
        <taxon>Hexanauplia</taxon>
        <taxon>Copepoda</taxon>
        <taxon>Harpacticoida</taxon>
        <taxon>Harpacticidae</taxon>
        <taxon>Tigriopus</taxon>
    </lineage>
</organism>